<accession>A0AA85BEJ4</accession>
<dbReference type="GO" id="GO:0016887">
    <property type="term" value="F:ATP hydrolysis activity"/>
    <property type="evidence" value="ECO:0007669"/>
    <property type="project" value="InterPro"/>
</dbReference>
<dbReference type="InterPro" id="IPR004014">
    <property type="entry name" value="ATPase_P-typ_cation-transptr_N"/>
</dbReference>
<keyword evidence="6" id="KW-1278">Translocase</keyword>
<keyword evidence="3 9" id="KW-0812">Transmembrane</keyword>
<feature type="transmembrane region" description="Helical" evidence="9">
    <location>
        <begin position="822"/>
        <end position="843"/>
    </location>
</feature>
<dbReference type="SFLD" id="SFLDG00002">
    <property type="entry name" value="C1.7:_P-type_atpase_like"/>
    <property type="match status" value="1"/>
</dbReference>
<dbReference type="SUPFAM" id="SSF81660">
    <property type="entry name" value="Metal cation-transporting ATPase, ATP-binding domain N"/>
    <property type="match status" value="1"/>
</dbReference>
<evidence type="ECO:0000256" key="7">
    <source>
        <dbReference type="ARBA" id="ARBA00022989"/>
    </source>
</evidence>
<dbReference type="SUPFAM" id="SSF81653">
    <property type="entry name" value="Calcium ATPase, transduction domain A"/>
    <property type="match status" value="1"/>
</dbReference>
<dbReference type="InterPro" id="IPR001757">
    <property type="entry name" value="P_typ_ATPase"/>
</dbReference>
<evidence type="ECO:0000313" key="12">
    <source>
        <dbReference type="WBParaSite" id="SMTH1_5130.1"/>
    </source>
</evidence>
<evidence type="ECO:0000256" key="5">
    <source>
        <dbReference type="ARBA" id="ARBA00022840"/>
    </source>
</evidence>
<feature type="transmembrane region" description="Helical" evidence="9">
    <location>
        <begin position="304"/>
        <end position="323"/>
    </location>
</feature>
<feature type="transmembrane region" description="Helical" evidence="9">
    <location>
        <begin position="963"/>
        <end position="981"/>
    </location>
</feature>
<dbReference type="SMART" id="SM00831">
    <property type="entry name" value="Cation_ATPase_N"/>
    <property type="match status" value="1"/>
</dbReference>
<feature type="transmembrane region" description="Helical" evidence="9">
    <location>
        <begin position="329"/>
        <end position="355"/>
    </location>
</feature>
<dbReference type="PROSITE" id="PS00154">
    <property type="entry name" value="ATPASE_E1_E2"/>
    <property type="match status" value="1"/>
</dbReference>
<evidence type="ECO:0000256" key="6">
    <source>
        <dbReference type="ARBA" id="ARBA00022967"/>
    </source>
</evidence>
<dbReference type="Proteomes" id="UP000050791">
    <property type="component" value="Unassembled WGS sequence"/>
</dbReference>
<comment type="subcellular location">
    <subcellularLocation>
        <location evidence="1">Membrane</location>
        <topology evidence="1">Multi-pass membrane protein</topology>
    </subcellularLocation>
</comment>
<keyword evidence="4" id="KW-0547">Nucleotide-binding</keyword>
<dbReference type="GO" id="GO:0005524">
    <property type="term" value="F:ATP binding"/>
    <property type="evidence" value="ECO:0007669"/>
    <property type="project" value="UniProtKB-KW"/>
</dbReference>
<dbReference type="EC" id="7.2.2.10" evidence="2"/>
<dbReference type="Pfam" id="PF13246">
    <property type="entry name" value="Cation_ATPase"/>
    <property type="match status" value="1"/>
</dbReference>
<evidence type="ECO:0000259" key="10">
    <source>
        <dbReference type="SMART" id="SM00831"/>
    </source>
</evidence>
<dbReference type="InterPro" id="IPR023214">
    <property type="entry name" value="HAD_sf"/>
</dbReference>
<reference evidence="12 13" key="1">
    <citation type="submission" date="2023-11" db="UniProtKB">
        <authorList>
            <consortium name="WormBaseParasite"/>
        </authorList>
    </citation>
    <scope>IDENTIFICATION</scope>
</reference>
<dbReference type="CDD" id="cd02085">
    <property type="entry name" value="P-type_ATPase_SPCA"/>
    <property type="match status" value="1"/>
</dbReference>
<dbReference type="GO" id="GO:0016020">
    <property type="term" value="C:membrane"/>
    <property type="evidence" value="ECO:0007669"/>
    <property type="project" value="UniProtKB-SubCell"/>
</dbReference>
<dbReference type="InterPro" id="IPR023298">
    <property type="entry name" value="ATPase_P-typ_TM_dom_sf"/>
</dbReference>
<name>A0AA85BEJ4_9TREM</name>
<dbReference type="Pfam" id="PF00690">
    <property type="entry name" value="Cation_ATPase_N"/>
    <property type="match status" value="1"/>
</dbReference>
<sequence length="1048" mass="115730">MTTLTLFKVWGYTNSYCLRLTMIPGGQAHINARDAAVKSIEELANYFKVDLKTGLDHTEAQHRLKLCGPNELKHPNPDPLYKKYLEQFKEPMILLLLSSAFISLIMKQYDDTISITVAILIVVTVAFIQSYRSEKVLEALQKLMPPKCSCLRSGEMHTFLASYLVPGDIVCLSVGDRLPADLRLFDLTDLRVDESSLTGETEAVPKSSEVLCTHFPISNTSEVRFSSTQNVNIGDNKAVERLRGCHDLINIGFMGTLVCSGTGKGLVIGTGEHSEFGEVFRMMHSEEAPRTPLQKSMDKLGKHLSAISLIIISSIVIIGLFQGRHILELLTIGVSLAVAAIPEGLPIVVTVTLAIGQMRMAARNAIVRRLPAVETLGCVNVVCSDKTGTMTKNEMTVSHIVTGSLERYTIPIQQANKHSDTTCVKLDMNYANPSNYLIVTSAGTPTETIKLDNVSLSNKLISNHINPHHQMSANARSVSFDELRTPYYYPPSLDSIIQIGCICNNATIRDNQLFGQPTEGALLRLASQFHALDERAFYTRLQEWPFSSESKLMVVKCVRNNQSSTPDEPVYFAKGAVDQLLNRCAFTSFSNDSAISMQSSPSDGHPYMLSNRYFNNSSIKPMDLETRKAILNEASILGNLGLRVLALAKGVNSEQMIFHGLVGLIDPPRPGVTECIRILYESGVRVIMITGDAKETACTIGSRLSLYRPGDLCLSGEEVERISVEQLMSVVRNVTVFYRSGPKHKCKIVKALQQSNLVVAMTGDGVNDAIALKSSDIGIAMGRTGTDVCREAADIVLLDDNFATILAAMEEGKALFHNIKNFIGFQLSTSIAALALIALSTLLSLPSPLNAMQILFINILMDGPPAQSLGVEPPDPHVVRQPPRRANDSILDGRLMFNVLTASSLIVSGTLWIFFRELSDNKVTPHDTTMTFTCFVLFDMFNALSFRSQNKSIFSLGFFSNRLFVLAVGLSLFGQLLVIYFPPLQAVFQTEALTLKDLVLLVCLTSSVFFVSELRKLVRIRSDFYFWATYFLSFIKIPRRVKMDDNMV</sequence>
<dbReference type="SUPFAM" id="SSF56784">
    <property type="entry name" value="HAD-like"/>
    <property type="match status" value="1"/>
</dbReference>
<evidence type="ECO:0000256" key="3">
    <source>
        <dbReference type="ARBA" id="ARBA00022692"/>
    </source>
</evidence>
<dbReference type="PRINTS" id="PR00119">
    <property type="entry name" value="CATATPASE"/>
</dbReference>
<dbReference type="SFLD" id="SFLDS00003">
    <property type="entry name" value="Haloacid_Dehalogenase"/>
    <property type="match status" value="1"/>
</dbReference>
<feature type="transmembrane region" description="Helical" evidence="9">
    <location>
        <begin position="993"/>
        <end position="1012"/>
    </location>
</feature>
<dbReference type="NCBIfam" id="TIGR01494">
    <property type="entry name" value="ATPase_P-type"/>
    <property type="match status" value="2"/>
</dbReference>
<keyword evidence="5" id="KW-0067">ATP-binding</keyword>
<dbReference type="InterPro" id="IPR036412">
    <property type="entry name" value="HAD-like_sf"/>
</dbReference>
<dbReference type="Pfam" id="PF00689">
    <property type="entry name" value="Cation_ATPase_C"/>
    <property type="match status" value="1"/>
</dbReference>
<dbReference type="Pfam" id="PF00122">
    <property type="entry name" value="E1-E2_ATPase"/>
    <property type="match status" value="1"/>
</dbReference>
<proteinExistence type="predicted"/>
<dbReference type="Pfam" id="PF00702">
    <property type="entry name" value="Hydrolase"/>
    <property type="match status" value="1"/>
</dbReference>
<organism evidence="11 12">
    <name type="scientific">Schistosoma mattheei</name>
    <dbReference type="NCBI Taxonomy" id="31246"/>
    <lineage>
        <taxon>Eukaryota</taxon>
        <taxon>Metazoa</taxon>
        <taxon>Spiralia</taxon>
        <taxon>Lophotrochozoa</taxon>
        <taxon>Platyhelminthes</taxon>
        <taxon>Trematoda</taxon>
        <taxon>Digenea</taxon>
        <taxon>Strigeidida</taxon>
        <taxon>Schistosomatoidea</taxon>
        <taxon>Schistosomatidae</taxon>
        <taxon>Schistosoma</taxon>
    </lineage>
</organism>
<feature type="domain" description="Cation-transporting P-type ATPase N-terminal" evidence="10">
    <location>
        <begin position="34"/>
        <end position="108"/>
    </location>
</feature>
<evidence type="ECO:0000256" key="1">
    <source>
        <dbReference type="ARBA" id="ARBA00004141"/>
    </source>
</evidence>
<evidence type="ECO:0000313" key="11">
    <source>
        <dbReference type="Proteomes" id="UP000050791"/>
    </source>
</evidence>
<dbReference type="GO" id="GO:0005388">
    <property type="term" value="F:P-type calcium transporter activity"/>
    <property type="evidence" value="ECO:0007669"/>
    <property type="project" value="UniProtKB-EC"/>
</dbReference>
<dbReference type="WBParaSite" id="SMTH1_5130.1">
    <property type="protein sequence ID" value="SMTH1_5130.1"/>
    <property type="gene ID" value="SMTH1_5130"/>
</dbReference>
<dbReference type="InterPro" id="IPR018303">
    <property type="entry name" value="ATPase_P-typ_P_site"/>
</dbReference>
<evidence type="ECO:0000256" key="8">
    <source>
        <dbReference type="ARBA" id="ARBA00023136"/>
    </source>
</evidence>
<dbReference type="AlphaFoldDB" id="A0AA85BEJ4"/>
<protein>
    <recommendedName>
        <fullName evidence="2">P-type Ca(2+) transporter</fullName>
        <ecNumber evidence="2">7.2.2.10</ecNumber>
    </recommendedName>
</protein>
<evidence type="ECO:0000256" key="9">
    <source>
        <dbReference type="SAM" id="Phobius"/>
    </source>
</evidence>
<feature type="transmembrane region" description="Helical" evidence="9">
    <location>
        <begin position="895"/>
        <end position="915"/>
    </location>
</feature>
<dbReference type="InterPro" id="IPR059000">
    <property type="entry name" value="ATPase_P-type_domA"/>
</dbReference>
<dbReference type="Gene3D" id="3.40.50.1000">
    <property type="entry name" value="HAD superfamily/HAD-like"/>
    <property type="match status" value="2"/>
</dbReference>
<keyword evidence="7 9" id="KW-1133">Transmembrane helix</keyword>
<dbReference type="WBParaSite" id="SMTH1_5130.6">
    <property type="protein sequence ID" value="SMTH1_5130.6"/>
    <property type="gene ID" value="SMTH1_5130"/>
</dbReference>
<dbReference type="InterPro" id="IPR023299">
    <property type="entry name" value="ATPase_P-typ_cyto_dom_N"/>
</dbReference>
<evidence type="ECO:0000256" key="4">
    <source>
        <dbReference type="ARBA" id="ARBA00022741"/>
    </source>
</evidence>
<dbReference type="SFLD" id="SFLDF00027">
    <property type="entry name" value="p-type_atpase"/>
    <property type="match status" value="1"/>
</dbReference>
<keyword evidence="8 9" id="KW-0472">Membrane</keyword>
<dbReference type="Gene3D" id="3.40.1110.10">
    <property type="entry name" value="Calcium-transporting ATPase, cytoplasmic domain N"/>
    <property type="match status" value="2"/>
</dbReference>
<evidence type="ECO:0000313" key="13">
    <source>
        <dbReference type="WBParaSite" id="SMTH1_5130.6"/>
    </source>
</evidence>
<dbReference type="InterPro" id="IPR006068">
    <property type="entry name" value="ATPase_P-typ_cation-transptr_C"/>
</dbReference>
<dbReference type="InterPro" id="IPR044492">
    <property type="entry name" value="P_typ_ATPase_HD_dom"/>
</dbReference>
<dbReference type="PRINTS" id="PR00120">
    <property type="entry name" value="HATPASE"/>
</dbReference>
<dbReference type="Gene3D" id="2.70.150.10">
    <property type="entry name" value="Calcium-transporting ATPase, cytoplasmic transduction domain A"/>
    <property type="match status" value="2"/>
</dbReference>
<dbReference type="InterPro" id="IPR008250">
    <property type="entry name" value="ATPase_P-typ_transduc_dom_A_sf"/>
</dbReference>
<dbReference type="SUPFAM" id="SSF81665">
    <property type="entry name" value="Calcium ATPase, transmembrane domain M"/>
    <property type="match status" value="1"/>
</dbReference>
<dbReference type="PANTHER" id="PTHR42861">
    <property type="entry name" value="CALCIUM-TRANSPORTING ATPASE"/>
    <property type="match status" value="1"/>
</dbReference>
<dbReference type="Gene3D" id="1.20.1110.10">
    <property type="entry name" value="Calcium-transporting ATPase, transmembrane domain"/>
    <property type="match status" value="4"/>
</dbReference>
<evidence type="ECO:0000256" key="2">
    <source>
        <dbReference type="ARBA" id="ARBA00012790"/>
    </source>
</evidence>